<dbReference type="InterPro" id="IPR051202">
    <property type="entry name" value="Peptidase_C40"/>
</dbReference>
<keyword evidence="8" id="KW-1185">Reference proteome</keyword>
<dbReference type="PANTHER" id="PTHR47053">
    <property type="entry name" value="MUREIN DD-ENDOPEPTIDASE MEPH-RELATED"/>
    <property type="match status" value="1"/>
</dbReference>
<dbReference type="GO" id="GO:0008234">
    <property type="term" value="F:cysteine-type peptidase activity"/>
    <property type="evidence" value="ECO:0007669"/>
    <property type="project" value="UniProtKB-KW"/>
</dbReference>
<keyword evidence="3 7" id="KW-0378">Hydrolase</keyword>
<evidence type="ECO:0000259" key="6">
    <source>
        <dbReference type="PROSITE" id="PS51935"/>
    </source>
</evidence>
<feature type="domain" description="NlpC/P60" evidence="6">
    <location>
        <begin position="208"/>
        <end position="332"/>
    </location>
</feature>
<dbReference type="Pfam" id="PF00877">
    <property type="entry name" value="NLPC_P60"/>
    <property type="match status" value="1"/>
</dbReference>
<evidence type="ECO:0000313" key="7">
    <source>
        <dbReference type="EMBL" id="SFM19930.1"/>
    </source>
</evidence>
<keyword evidence="5" id="KW-0732">Signal</keyword>
<sequence>MALTLTGLMLPAVFAGEAEAAQEAAADSEEYSHYVDVSVLSVWASPEAPRNMDAPALQNPVQPWQWTESMTAADKRGLLGNLDTQALYGMEVEVLEEEGNWAKIAVEEQQTPQHETGYPGWVPKEQITESPRFELLQHADTAQVTEPTAFLHEDRSLETKSLEISFNTRLPVVFETEDKLLVATPSDGNKWINAGDVTVYEDENAIPDPEASDLQATAEQFMNLPYLWAGTSGFGFDCSGFTHTIYKAHGITIPRDSKDQARSGTAVERSNLQKGDLVFFAYNGGAGEIHHVGMYLGDGRMIHSPNSDSTVEKVAISESEYAGSYHSARRYLN</sequence>
<dbReference type="Proteomes" id="UP000199668">
    <property type="component" value="Unassembled WGS sequence"/>
</dbReference>
<evidence type="ECO:0000313" key="8">
    <source>
        <dbReference type="Proteomes" id="UP000199668"/>
    </source>
</evidence>
<name>A0A1I4NX65_9BACI</name>
<dbReference type="EMBL" id="FOTY01000021">
    <property type="protein sequence ID" value="SFM19930.1"/>
    <property type="molecule type" value="Genomic_DNA"/>
</dbReference>
<evidence type="ECO:0000256" key="2">
    <source>
        <dbReference type="ARBA" id="ARBA00022670"/>
    </source>
</evidence>
<dbReference type="AlphaFoldDB" id="A0A1I4NX65"/>
<proteinExistence type="inferred from homology"/>
<dbReference type="Gene3D" id="3.90.1720.10">
    <property type="entry name" value="endopeptidase domain like (from Nostoc punctiforme)"/>
    <property type="match status" value="1"/>
</dbReference>
<dbReference type="SUPFAM" id="SSF54001">
    <property type="entry name" value="Cysteine proteinases"/>
    <property type="match status" value="1"/>
</dbReference>
<dbReference type="STRING" id="266892.SAMN04488054_12116"/>
<organism evidence="7 8">
    <name type="scientific">Salibacterium qingdaonense</name>
    <dbReference type="NCBI Taxonomy" id="266892"/>
    <lineage>
        <taxon>Bacteria</taxon>
        <taxon>Bacillati</taxon>
        <taxon>Bacillota</taxon>
        <taxon>Bacilli</taxon>
        <taxon>Bacillales</taxon>
        <taxon>Bacillaceae</taxon>
    </lineage>
</organism>
<dbReference type="InterPro" id="IPR038765">
    <property type="entry name" value="Papain-like_cys_pep_sf"/>
</dbReference>
<dbReference type="PANTHER" id="PTHR47053:SF3">
    <property type="entry name" value="GAMMA-D-GLUTAMYL-L-LYSINE DIPEPTIDYL-PEPTIDASE"/>
    <property type="match status" value="1"/>
</dbReference>
<reference evidence="7 8" key="1">
    <citation type="submission" date="2016-10" db="EMBL/GenBank/DDBJ databases">
        <authorList>
            <person name="de Groot N.N."/>
        </authorList>
    </citation>
    <scope>NUCLEOTIDE SEQUENCE [LARGE SCALE GENOMIC DNA]</scope>
    <source>
        <strain evidence="7 8">CGMCC 1.6134</strain>
    </source>
</reference>
<dbReference type="RefSeq" id="WP_090927604.1">
    <property type="nucleotide sequence ID" value="NZ_FOTY01000021.1"/>
</dbReference>
<dbReference type="Pfam" id="PF18348">
    <property type="entry name" value="SH3_16"/>
    <property type="match status" value="1"/>
</dbReference>
<dbReference type="InterPro" id="IPR057812">
    <property type="entry name" value="SH3_YKFC_2nd"/>
</dbReference>
<dbReference type="Pfam" id="PF23795">
    <property type="entry name" value="SH3_YKFC_2nd"/>
    <property type="match status" value="1"/>
</dbReference>
<feature type="signal peptide" evidence="5">
    <location>
        <begin position="1"/>
        <end position="20"/>
    </location>
</feature>
<evidence type="ECO:0000256" key="1">
    <source>
        <dbReference type="ARBA" id="ARBA00007074"/>
    </source>
</evidence>
<evidence type="ECO:0000256" key="4">
    <source>
        <dbReference type="ARBA" id="ARBA00022807"/>
    </source>
</evidence>
<keyword evidence="2" id="KW-0645">Protease</keyword>
<comment type="similarity">
    <text evidence="1">Belongs to the peptidase C40 family.</text>
</comment>
<dbReference type="InterPro" id="IPR041382">
    <property type="entry name" value="SH3_16"/>
</dbReference>
<keyword evidence="4" id="KW-0788">Thiol protease</keyword>
<gene>
    <name evidence="7" type="ORF">SAMN04488054_12116</name>
</gene>
<accession>A0A1I4NX65</accession>
<evidence type="ECO:0000256" key="5">
    <source>
        <dbReference type="SAM" id="SignalP"/>
    </source>
</evidence>
<dbReference type="OrthoDB" id="9813368at2"/>
<feature type="chain" id="PRO_5011733659" evidence="5">
    <location>
        <begin position="21"/>
        <end position="333"/>
    </location>
</feature>
<protein>
    <submittedName>
        <fullName evidence="7">Cell wall-associated hydrolase, NlpC family</fullName>
    </submittedName>
</protein>
<dbReference type="InterPro" id="IPR000064">
    <property type="entry name" value="NLP_P60_dom"/>
</dbReference>
<dbReference type="GO" id="GO:0006508">
    <property type="term" value="P:proteolysis"/>
    <property type="evidence" value="ECO:0007669"/>
    <property type="project" value="UniProtKB-KW"/>
</dbReference>
<dbReference type="Gene3D" id="2.30.30.40">
    <property type="entry name" value="SH3 Domains"/>
    <property type="match status" value="2"/>
</dbReference>
<evidence type="ECO:0000256" key="3">
    <source>
        <dbReference type="ARBA" id="ARBA00022801"/>
    </source>
</evidence>
<dbReference type="PROSITE" id="PS51935">
    <property type="entry name" value="NLPC_P60"/>
    <property type="match status" value="1"/>
</dbReference>